<evidence type="ECO:0000259" key="2">
    <source>
        <dbReference type="Pfam" id="PF23544"/>
    </source>
</evidence>
<dbReference type="EMBL" id="CP114014">
    <property type="protein sequence ID" value="XAY03569.1"/>
    <property type="molecule type" value="Genomic_DNA"/>
</dbReference>
<accession>A0AAU7APG5</accession>
<name>A0AAU7APG5_9ACTN</name>
<proteinExistence type="predicted"/>
<evidence type="ECO:0008006" key="4">
    <source>
        <dbReference type="Google" id="ProtNLM"/>
    </source>
</evidence>
<dbReference type="PANTHER" id="PTHR47585">
    <property type="match status" value="1"/>
</dbReference>
<reference evidence="3" key="1">
    <citation type="submission" date="2022-12" db="EMBL/GenBank/DDBJ databases">
        <title>Paraconexibacter alkalitolerans sp. nov. and Baekduia alba sp. nov., isolated from soil and emended description of the genera Paraconexibacter (Chun et al., 2020) and Baekduia (An et al., 2020).</title>
        <authorList>
            <person name="Vieira S."/>
            <person name="Huber K.J."/>
            <person name="Geppert A."/>
            <person name="Wolf J."/>
            <person name="Neumann-Schaal M."/>
            <person name="Muesken M."/>
            <person name="Overmann J."/>
        </authorList>
    </citation>
    <scope>NUCLEOTIDE SEQUENCE</scope>
    <source>
        <strain evidence="3">AEG42_29</strain>
    </source>
</reference>
<dbReference type="Pfam" id="PF07287">
    <property type="entry name" value="AtuA"/>
    <property type="match status" value="1"/>
</dbReference>
<dbReference type="Pfam" id="PF23544">
    <property type="entry name" value="AtuA_ferredoxin"/>
    <property type="match status" value="1"/>
</dbReference>
<dbReference type="PANTHER" id="PTHR47585:SF1">
    <property type="entry name" value="DUF1446 DOMAIN-CONTAINING PROTEIN"/>
    <property type="match status" value="1"/>
</dbReference>
<dbReference type="RefSeq" id="WP_354700125.1">
    <property type="nucleotide sequence ID" value="NZ_CP114014.1"/>
</dbReference>
<feature type="domain" description="Acyclic terpene utilisation N-terminal" evidence="1">
    <location>
        <begin position="5"/>
        <end position="442"/>
    </location>
</feature>
<gene>
    <name evidence="3" type="ORF">DSM112329_00388</name>
</gene>
<sequence length="601" mass="63135">MTEPVRIANCSGYSGDRREAIREVLDGGPVDVIVGDYLAEITIAGMAARRRYGKGEGYSLDLLAQLDGCLEEIAERGIKLVVNAGGFDPAGLAQKLRDLYTGERPLNVAYLEGDDLLGRWDDLRAAGHEFPSLDTGEPIGTWGHAPLSASAYLGAWGIVDALAAGADIVVCPRVTDASLVVGAAAWWHGWGTEDWDRLAGAVVAGHVIECGPQASGGNFSGFTGVPGMVHPGFPIAELRDTGDAVITKHPGTGGSVTTDTVTAQLLYEIQGVVYLNPDVTVDLRGVQLTEEAPDRVLIHGSTGTAPPPTTKVAVTAQVGWENSFNVYLCGLDIDAKAELVEAQLRDTFAGSGVELHRIDRIGTAAANPATLEDATVTLRIVGRSATPDALKPGAFFMRAHGTILSSIPGFHADGGTGRSLRPSPLVEYWPGTIAVDALQQEVVHEGGERTRVRSVPSAPLVVVPSDDAPVAPPADDDLITAPLGYVAHARAGDKGGNSNVGFWTHPEAWPWLQAALSDTGIRALYPEAAELRITRHELPLLRAVHFVFHGSLGSGCSSNGRLDALGKSVAEFLRARHVEVPRTLVGDRTAPVAAAAGTPVP</sequence>
<evidence type="ECO:0000313" key="3">
    <source>
        <dbReference type="EMBL" id="XAY03569.1"/>
    </source>
</evidence>
<dbReference type="AlphaFoldDB" id="A0AAU7APG5"/>
<organism evidence="3">
    <name type="scientific">Paraconexibacter sp. AEG42_29</name>
    <dbReference type="NCBI Taxonomy" id="2997339"/>
    <lineage>
        <taxon>Bacteria</taxon>
        <taxon>Bacillati</taxon>
        <taxon>Actinomycetota</taxon>
        <taxon>Thermoleophilia</taxon>
        <taxon>Solirubrobacterales</taxon>
        <taxon>Paraconexibacteraceae</taxon>
        <taxon>Paraconexibacter</taxon>
    </lineage>
</organism>
<dbReference type="InterPro" id="IPR010839">
    <property type="entry name" value="AtuA_N"/>
</dbReference>
<protein>
    <recommendedName>
        <fullName evidence="4">DUF1446 domain-containing protein</fullName>
    </recommendedName>
</protein>
<evidence type="ECO:0000259" key="1">
    <source>
        <dbReference type="Pfam" id="PF07287"/>
    </source>
</evidence>
<dbReference type="KEGG" id="parq:DSM112329_00388"/>
<feature type="domain" description="AtuA-like ferredoxin-fold" evidence="2">
    <location>
        <begin position="482"/>
        <end position="578"/>
    </location>
</feature>
<dbReference type="InterPro" id="IPR056362">
    <property type="entry name" value="AtuA-like_ferredoxin_dom"/>
</dbReference>